<evidence type="ECO:0000256" key="1">
    <source>
        <dbReference type="SAM" id="MobiDB-lite"/>
    </source>
</evidence>
<keyword evidence="2" id="KW-0812">Transmembrane</keyword>
<evidence type="ECO:0000256" key="2">
    <source>
        <dbReference type="SAM" id="Phobius"/>
    </source>
</evidence>
<feature type="transmembrane region" description="Helical" evidence="2">
    <location>
        <begin position="37"/>
        <end position="56"/>
    </location>
</feature>
<dbReference type="RefSeq" id="WP_307683234.1">
    <property type="nucleotide sequence ID" value="NZ_JAUSQX010000001.1"/>
</dbReference>
<gene>
    <name evidence="3" type="ORF">J2S70_001639</name>
</gene>
<proteinExistence type="predicted"/>
<name>A0ABT9NIM7_9ACTO</name>
<feature type="region of interest" description="Disordered" evidence="1">
    <location>
        <begin position="61"/>
        <end position="82"/>
    </location>
</feature>
<keyword evidence="2" id="KW-0472">Membrane</keyword>
<keyword evidence="2" id="KW-1133">Transmembrane helix</keyword>
<organism evidence="3 4">
    <name type="scientific">Trueperella bonasi</name>
    <dbReference type="NCBI Taxonomy" id="312286"/>
    <lineage>
        <taxon>Bacteria</taxon>
        <taxon>Bacillati</taxon>
        <taxon>Actinomycetota</taxon>
        <taxon>Actinomycetes</taxon>
        <taxon>Actinomycetales</taxon>
        <taxon>Actinomycetaceae</taxon>
        <taxon>Trueperella</taxon>
    </lineage>
</organism>
<dbReference type="EMBL" id="JAUSQX010000001">
    <property type="protein sequence ID" value="MDP9807057.1"/>
    <property type="molecule type" value="Genomic_DNA"/>
</dbReference>
<dbReference type="Proteomes" id="UP001243212">
    <property type="component" value="Unassembled WGS sequence"/>
</dbReference>
<keyword evidence="4" id="KW-1185">Reference proteome</keyword>
<protein>
    <submittedName>
        <fullName evidence="3">Uncharacterized protein</fullName>
    </submittedName>
</protein>
<sequence>MATEEDPETRDHPSKPSKMDHFTPEEREQIKRSQRRIMAGGLVFGILLAILGFFAAQNLTSNDDSQPPATPPAIEKITHVRT</sequence>
<evidence type="ECO:0000313" key="4">
    <source>
        <dbReference type="Proteomes" id="UP001243212"/>
    </source>
</evidence>
<reference evidence="3 4" key="1">
    <citation type="submission" date="2023-07" db="EMBL/GenBank/DDBJ databases">
        <title>Sequencing the genomes of 1000 actinobacteria strains.</title>
        <authorList>
            <person name="Klenk H.-P."/>
        </authorList>
    </citation>
    <scope>NUCLEOTIDE SEQUENCE [LARGE SCALE GENOMIC DNA]</scope>
    <source>
        <strain evidence="3 4">DSM 17163</strain>
    </source>
</reference>
<evidence type="ECO:0000313" key="3">
    <source>
        <dbReference type="EMBL" id="MDP9807057.1"/>
    </source>
</evidence>
<accession>A0ABT9NIM7</accession>
<comment type="caution">
    <text evidence="3">The sequence shown here is derived from an EMBL/GenBank/DDBJ whole genome shotgun (WGS) entry which is preliminary data.</text>
</comment>
<feature type="compositionally biased region" description="Basic and acidic residues" evidence="1">
    <location>
        <begin position="9"/>
        <end position="31"/>
    </location>
</feature>
<feature type="region of interest" description="Disordered" evidence="1">
    <location>
        <begin position="1"/>
        <end position="31"/>
    </location>
</feature>